<dbReference type="GO" id="GO:0008972">
    <property type="term" value="F:phosphomethylpyrimidine kinase activity"/>
    <property type="evidence" value="ECO:0007669"/>
    <property type="project" value="InterPro"/>
</dbReference>
<dbReference type="InterPro" id="IPR029056">
    <property type="entry name" value="Ribokinase-like"/>
</dbReference>
<protein>
    <recommendedName>
        <fullName evidence="2">hydroxymethylpyrimidine kinase</fullName>
        <ecNumber evidence="2">2.7.1.49</ecNumber>
    </recommendedName>
</protein>
<dbReference type="Gene3D" id="3.40.1190.20">
    <property type="match status" value="2"/>
</dbReference>
<dbReference type="Proteomes" id="UP000244450">
    <property type="component" value="Unassembled WGS sequence"/>
</dbReference>
<gene>
    <name evidence="4" type="ORF">DCC81_15115</name>
</gene>
<dbReference type="InterPro" id="IPR013749">
    <property type="entry name" value="PM/HMP-P_kinase-1"/>
</dbReference>
<proteinExistence type="predicted"/>
<evidence type="ECO:0000256" key="1">
    <source>
        <dbReference type="ARBA" id="ARBA00004948"/>
    </source>
</evidence>
<evidence type="ECO:0000256" key="2">
    <source>
        <dbReference type="ARBA" id="ARBA00012135"/>
    </source>
</evidence>
<dbReference type="OrthoDB" id="9810880at2"/>
<comment type="caution">
    <text evidence="4">The sequence shown here is derived from an EMBL/GenBank/DDBJ whole genome shotgun (WGS) entry which is preliminary data.</text>
</comment>
<dbReference type="Pfam" id="PF08543">
    <property type="entry name" value="Phos_pyr_kin"/>
    <property type="match status" value="2"/>
</dbReference>
<dbReference type="EMBL" id="QCYK01000002">
    <property type="protein sequence ID" value="PUZ25603.1"/>
    <property type="molecule type" value="Genomic_DNA"/>
</dbReference>
<dbReference type="GO" id="GO:0005829">
    <property type="term" value="C:cytosol"/>
    <property type="evidence" value="ECO:0007669"/>
    <property type="project" value="TreeGrafter"/>
</dbReference>
<evidence type="ECO:0000313" key="5">
    <source>
        <dbReference type="Proteomes" id="UP000244450"/>
    </source>
</evidence>
<dbReference type="PANTHER" id="PTHR20858">
    <property type="entry name" value="PHOSPHOMETHYLPYRIMIDINE KINASE"/>
    <property type="match status" value="1"/>
</dbReference>
<evidence type="ECO:0000313" key="4">
    <source>
        <dbReference type="EMBL" id="PUZ25603.1"/>
    </source>
</evidence>
<dbReference type="GO" id="GO:0008902">
    <property type="term" value="F:hydroxymethylpyrimidine kinase activity"/>
    <property type="evidence" value="ECO:0007669"/>
    <property type="project" value="UniProtKB-EC"/>
</dbReference>
<dbReference type="RefSeq" id="WP_108687443.1">
    <property type="nucleotide sequence ID" value="NZ_QCYK01000002.1"/>
</dbReference>
<organism evidence="4 5">
    <name type="scientific">Chitinophaga parva</name>
    <dbReference type="NCBI Taxonomy" id="2169414"/>
    <lineage>
        <taxon>Bacteria</taxon>
        <taxon>Pseudomonadati</taxon>
        <taxon>Bacteroidota</taxon>
        <taxon>Chitinophagia</taxon>
        <taxon>Chitinophagales</taxon>
        <taxon>Chitinophagaceae</taxon>
        <taxon>Chitinophaga</taxon>
    </lineage>
</organism>
<feature type="domain" description="Pyridoxamine kinase/Phosphomethylpyrimidine kinase" evidence="3">
    <location>
        <begin position="149"/>
        <end position="227"/>
    </location>
</feature>
<keyword evidence="5" id="KW-1185">Reference proteome</keyword>
<dbReference type="PANTHER" id="PTHR20858:SF17">
    <property type="entry name" value="HYDROXYMETHYLPYRIMIDINE_PHOSPHOMETHYLPYRIMIDINE KINASE THI20-RELATED"/>
    <property type="match status" value="1"/>
</dbReference>
<dbReference type="CDD" id="cd01169">
    <property type="entry name" value="HMPP_kinase"/>
    <property type="match status" value="1"/>
</dbReference>
<dbReference type="SUPFAM" id="SSF53613">
    <property type="entry name" value="Ribokinase-like"/>
    <property type="match status" value="1"/>
</dbReference>
<name>A0A2T7BH79_9BACT</name>
<reference evidence="4 5" key="1">
    <citation type="submission" date="2018-04" db="EMBL/GenBank/DDBJ databases">
        <title>Chitinophaga fuyangensis sp. nov., isolated from soil in a chemical factory.</title>
        <authorList>
            <person name="Chen K."/>
        </authorList>
    </citation>
    <scope>NUCLEOTIDE SEQUENCE [LARGE SCALE GENOMIC DNA]</scope>
    <source>
        <strain evidence="4 5">LY-1</strain>
    </source>
</reference>
<dbReference type="GO" id="GO:0009228">
    <property type="term" value="P:thiamine biosynthetic process"/>
    <property type="evidence" value="ECO:0007669"/>
    <property type="project" value="InterPro"/>
</dbReference>
<feature type="domain" description="Pyridoxamine kinase/Phosphomethylpyrimidine kinase" evidence="3">
    <location>
        <begin position="15"/>
        <end position="145"/>
    </location>
</feature>
<sequence length="236" mass="25531">MAYSRPIVLSMAGLDPSGGAGLLADMKTVEQHRCIGMGVATAWTVQTESRFESVHWLSLQEILSQLQPLLSQYRIGAVKIGIVPNLEILRTLLQVLPNVPVVWDPVLVASAGGSFLQEITDHLLEEVLHRVMLVTPNVPESNVLQLPRTGCTTYLKGGHDRTHKGRDVLYRGISLMHEFPSSGELPAKHGSGCVLSSAIAAGLAKGEGLVTACTNAKAYTEKILASNNQRLAYHYV</sequence>
<dbReference type="EC" id="2.7.1.49" evidence="2"/>
<dbReference type="AlphaFoldDB" id="A0A2T7BH79"/>
<accession>A0A2T7BH79</accession>
<keyword evidence="4" id="KW-0418">Kinase</keyword>
<comment type="pathway">
    <text evidence="1">Cofactor biosynthesis; thiamine diphosphate biosynthesis.</text>
</comment>
<dbReference type="InterPro" id="IPR004399">
    <property type="entry name" value="HMP/HMP-P_kinase_dom"/>
</dbReference>
<keyword evidence="4" id="KW-0808">Transferase</keyword>
<evidence type="ECO:0000259" key="3">
    <source>
        <dbReference type="Pfam" id="PF08543"/>
    </source>
</evidence>